<accession>A0A8S5QFG7</accession>
<protein>
    <submittedName>
        <fullName evidence="1">Uncharacterized protein</fullName>
    </submittedName>
</protein>
<organism evidence="1">
    <name type="scientific">Caudovirales sp. ctqPn17</name>
    <dbReference type="NCBI Taxonomy" id="2825772"/>
    <lineage>
        <taxon>Viruses</taxon>
        <taxon>Duplodnaviria</taxon>
        <taxon>Heunggongvirae</taxon>
        <taxon>Uroviricota</taxon>
        <taxon>Caudoviricetes</taxon>
    </lineage>
</organism>
<reference evidence="1" key="1">
    <citation type="journal article" date="2021" name="Proc. Natl. Acad. Sci. U.S.A.">
        <title>A Catalog of Tens of Thousands of Viruses from Human Metagenomes Reveals Hidden Associations with Chronic Diseases.</title>
        <authorList>
            <person name="Tisza M.J."/>
            <person name="Buck C.B."/>
        </authorList>
    </citation>
    <scope>NUCLEOTIDE SEQUENCE</scope>
    <source>
        <strain evidence="1">CtqPn17</strain>
    </source>
</reference>
<proteinExistence type="predicted"/>
<sequence>MGEYPCDGCIIAPAETICQHLFCKFFSAARVSPLGGKFLKKVCKMISAVDFADTQQSQTCKKRVGGKEQKAFDIADLKQVQEKTKKLIYSDNID</sequence>
<evidence type="ECO:0000313" key="1">
    <source>
        <dbReference type="EMBL" id="DAE17619.1"/>
    </source>
</evidence>
<dbReference type="EMBL" id="BK015642">
    <property type="protein sequence ID" value="DAE17619.1"/>
    <property type="molecule type" value="Genomic_DNA"/>
</dbReference>
<name>A0A8S5QFG7_9CAUD</name>